<accession>A0A6G8MYB1</accession>
<evidence type="ECO:0000313" key="2">
    <source>
        <dbReference type="Proteomes" id="UP001224087"/>
    </source>
</evidence>
<keyword evidence="2" id="KW-1185">Reference proteome</keyword>
<reference evidence="1" key="1">
    <citation type="submission" date="2019-12" db="EMBL/GenBank/DDBJ databases">
        <title>The DNA Methylation Landscape of Giant Viruses.</title>
        <authorList>
            <person name="Jeudy S."/>
            <person name="Rigou S."/>
            <person name="Alempic J.-M."/>
            <person name="Claverie J.-M."/>
            <person name="Abergel C."/>
            <person name="Legendre M."/>
        </authorList>
    </citation>
    <scope>NUCLEOTIDE SEQUENCE</scope>
    <source>
        <strain evidence="1">P4</strain>
    </source>
</reference>
<sequence>MQAQAFLEEKLKQASDGEEVVLLDMYLEEADDICFVPELDQEKVFTIFEKSKRSSVDMIKNIPEGHGKELVRIAFLPLLILTVEMGDSSTFRYTLNEDDYEVEISRNSTLQILEHAFQLEGYEE</sequence>
<proteinExistence type="predicted"/>
<dbReference type="EMBL" id="MN873693">
    <property type="protein sequence ID" value="QIN54214.1"/>
    <property type="molecule type" value="Genomic_DNA"/>
</dbReference>
<organism evidence="1 2">
    <name type="scientific">Cedratvirus kamchatka</name>
    <dbReference type="NCBI Taxonomy" id="2716914"/>
    <lineage>
        <taxon>Viruses</taxon>
        <taxon>Pithoviruses</taxon>
        <taxon>Orthocedratvirinae</taxon>
        <taxon>Alphacedratvirus</taxon>
        <taxon>Alphacedratvirus rossiense</taxon>
    </lineage>
</organism>
<protein>
    <submittedName>
        <fullName evidence="1">Uncharacterized protein</fullName>
    </submittedName>
</protein>
<name>A0A6G8MYB1_9VIRU</name>
<dbReference type="Proteomes" id="UP001224087">
    <property type="component" value="Segment"/>
</dbReference>
<gene>
    <name evidence="1" type="primary">ck89</name>
</gene>
<evidence type="ECO:0000313" key="1">
    <source>
        <dbReference type="EMBL" id="QIN54214.1"/>
    </source>
</evidence>